<evidence type="ECO:0000313" key="1">
    <source>
        <dbReference type="EMBL" id="CAE7023103.1"/>
    </source>
</evidence>
<dbReference type="EMBL" id="CAJNDS010000180">
    <property type="protein sequence ID" value="CAE7023103.1"/>
    <property type="molecule type" value="Genomic_DNA"/>
</dbReference>
<comment type="caution">
    <text evidence="1">The sequence shown here is derived from an EMBL/GenBank/DDBJ whole genome shotgun (WGS) entry which is preliminary data.</text>
</comment>
<proteinExistence type="predicted"/>
<accession>A0A812I5M2</accession>
<organism evidence="1 2">
    <name type="scientific">Symbiodinium natans</name>
    <dbReference type="NCBI Taxonomy" id="878477"/>
    <lineage>
        <taxon>Eukaryota</taxon>
        <taxon>Sar</taxon>
        <taxon>Alveolata</taxon>
        <taxon>Dinophyceae</taxon>
        <taxon>Suessiales</taxon>
        <taxon>Symbiodiniaceae</taxon>
        <taxon>Symbiodinium</taxon>
    </lineage>
</organism>
<dbReference type="Proteomes" id="UP000604046">
    <property type="component" value="Unassembled WGS sequence"/>
</dbReference>
<sequence>MGTGVLNSGRLTSGGSQTDVQTVIVMDLLGGPQPIARLALSCREMLEQLKDPRSGQLRVSTASFRAAQPALLALGVGDDCRQLSLDRLRTLHLDVLEESGHLPQRLADRLLSSLGGALTAAKRTAALPLEELSLRLASFADHAEPLRPSADARSALILGLESLPLRRLQLSFLPLRQKDVLEKVEDASGGRSLTFTTMLKGLCHLEHLVLTHNGMFGDVAMELAKAVQQLNLRTADFSRNRISVEVWKKVAAALGSSVKLQGYESQTSTC</sequence>
<dbReference type="Gene3D" id="3.80.10.10">
    <property type="entry name" value="Ribonuclease Inhibitor"/>
    <property type="match status" value="1"/>
</dbReference>
<dbReference type="InterPro" id="IPR032675">
    <property type="entry name" value="LRR_dom_sf"/>
</dbReference>
<name>A0A812I5M2_9DINO</name>
<dbReference type="SUPFAM" id="SSF52047">
    <property type="entry name" value="RNI-like"/>
    <property type="match status" value="1"/>
</dbReference>
<keyword evidence="2" id="KW-1185">Reference proteome</keyword>
<dbReference type="AlphaFoldDB" id="A0A812I5M2"/>
<dbReference type="OrthoDB" id="10443064at2759"/>
<reference evidence="1" key="1">
    <citation type="submission" date="2021-02" db="EMBL/GenBank/DDBJ databases">
        <authorList>
            <person name="Dougan E. K."/>
            <person name="Rhodes N."/>
            <person name="Thang M."/>
            <person name="Chan C."/>
        </authorList>
    </citation>
    <scope>NUCLEOTIDE SEQUENCE</scope>
</reference>
<evidence type="ECO:0000313" key="2">
    <source>
        <dbReference type="Proteomes" id="UP000604046"/>
    </source>
</evidence>
<protein>
    <submittedName>
        <fullName evidence="1">Uncharacterized protein</fullName>
    </submittedName>
</protein>
<gene>
    <name evidence="1" type="ORF">SNAT2548_LOCUS2990</name>
</gene>